<dbReference type="GO" id="GO:0016787">
    <property type="term" value="F:hydrolase activity"/>
    <property type="evidence" value="ECO:0007669"/>
    <property type="project" value="UniProtKB-KW"/>
</dbReference>
<evidence type="ECO:0000256" key="1">
    <source>
        <dbReference type="ARBA" id="ARBA00022801"/>
    </source>
</evidence>
<organism evidence="4 5">
    <name type="scientific">Heterodermia speciosa</name>
    <dbReference type="NCBI Taxonomy" id="116794"/>
    <lineage>
        <taxon>Eukaryota</taxon>
        <taxon>Fungi</taxon>
        <taxon>Dikarya</taxon>
        <taxon>Ascomycota</taxon>
        <taxon>Pezizomycotina</taxon>
        <taxon>Lecanoromycetes</taxon>
        <taxon>OSLEUM clade</taxon>
        <taxon>Lecanoromycetidae</taxon>
        <taxon>Caliciales</taxon>
        <taxon>Physciaceae</taxon>
        <taxon>Heterodermia</taxon>
    </lineage>
</organism>
<keyword evidence="5" id="KW-1185">Reference proteome</keyword>
<evidence type="ECO:0000259" key="3">
    <source>
        <dbReference type="Pfam" id="PF07859"/>
    </source>
</evidence>
<feature type="region of interest" description="Disordered" evidence="2">
    <location>
        <begin position="538"/>
        <end position="562"/>
    </location>
</feature>
<feature type="compositionally biased region" description="Acidic residues" evidence="2">
    <location>
        <begin position="736"/>
        <end position="745"/>
    </location>
</feature>
<feature type="domain" description="Alpha/beta hydrolase fold-3" evidence="3">
    <location>
        <begin position="379"/>
        <end position="430"/>
    </location>
</feature>
<evidence type="ECO:0000256" key="2">
    <source>
        <dbReference type="SAM" id="MobiDB-lite"/>
    </source>
</evidence>
<feature type="domain" description="Alpha/beta hydrolase fold-3" evidence="3">
    <location>
        <begin position="147"/>
        <end position="260"/>
    </location>
</feature>
<comment type="caution">
    <text evidence="4">The sequence shown here is derived from an EMBL/GenBank/DDBJ whole genome shotgun (WGS) entry which is preliminary data.</text>
</comment>
<feature type="region of interest" description="Disordered" evidence="2">
    <location>
        <begin position="639"/>
        <end position="668"/>
    </location>
</feature>
<evidence type="ECO:0000313" key="5">
    <source>
        <dbReference type="Proteomes" id="UP000664521"/>
    </source>
</evidence>
<feature type="compositionally biased region" description="Basic and acidic residues" evidence="2">
    <location>
        <begin position="684"/>
        <end position="697"/>
    </location>
</feature>
<feature type="region of interest" description="Disordered" evidence="2">
    <location>
        <begin position="842"/>
        <end position="892"/>
    </location>
</feature>
<gene>
    <name evidence="4" type="ORF">HETSPECPRED_001435</name>
</gene>
<accession>A0A8H3J1L0</accession>
<dbReference type="Proteomes" id="UP000664521">
    <property type="component" value="Unassembled WGS sequence"/>
</dbReference>
<name>A0A8H3J1L0_9LECA</name>
<proteinExistence type="predicted"/>
<feature type="compositionally biased region" description="Polar residues" evidence="2">
    <location>
        <begin position="778"/>
        <end position="797"/>
    </location>
</feature>
<keyword evidence="1" id="KW-0378">Hydrolase</keyword>
<dbReference type="InterPro" id="IPR013094">
    <property type="entry name" value="AB_hydrolase_3"/>
</dbReference>
<dbReference type="PANTHER" id="PTHR48081:SF19">
    <property type="entry name" value="AB HYDROLASE SUPERFAMILY PROTEIN C4A8.06C"/>
    <property type="match status" value="1"/>
</dbReference>
<protein>
    <recommendedName>
        <fullName evidence="3">Alpha/beta hydrolase fold-3 domain-containing protein</fullName>
    </recommendedName>
</protein>
<feature type="compositionally biased region" description="Basic and acidic residues" evidence="2">
    <location>
        <begin position="880"/>
        <end position="892"/>
    </location>
</feature>
<dbReference type="AlphaFoldDB" id="A0A8H3J1L0"/>
<dbReference type="InterPro" id="IPR050300">
    <property type="entry name" value="GDXG_lipolytic_enzyme"/>
</dbReference>
<dbReference type="Pfam" id="PF07859">
    <property type="entry name" value="Abhydrolase_3"/>
    <property type="match status" value="2"/>
</dbReference>
<dbReference type="InterPro" id="IPR029058">
    <property type="entry name" value="AB_hydrolase_fold"/>
</dbReference>
<dbReference type="OrthoDB" id="2336090at2759"/>
<sequence>MVVNTISVAAAITPTVVETYFSHYLNRKPLRKKPTAHVSYHEGLNLIRQFLHYASLHTVEDIQSFTSQWVPNPHWVKVDEVKIPDEIMSKAADALTAQLGHHGVDKVGGSKWWQWRRDNKPLKAEWIEMRAHHAKRIQSGEKGKRIMLYVHGGAYFFGSVDEHRYQMQRHARKLEARVFARELGVPQRKSARVMLTKQQPAYLYLLTENDPSAIILAGDSAGGGMVVSILVTLRDQGFPLPAGAILISPWVDLTHSFPSLAGDGRHDYIPAHGFMQRPSASWPPPNSDDMEQIAMHAVEKVVGDGMPRKSSQHQRQMATEAATQGFTVEHNPKHLKPVDNANNPAGLEGAEGRPGNTILGPGHDLSIMLDDKLVTIKDQIQMYASNSLISHPLVSPVLSPTLGGLPPLLILVGGGELLRDEQIYLAHKAANPSRFPPGEAYLDEYPEARGLIQKYRPTYVQLQVWDDLCHVAPTLSFTKPAKYMFRSIAQFGAWALAKAQQTDIEIMDDDDVSLISSGSETDSNGLDSKKAAQAKATLGNGIGQGSTGASGSIGKAGKPLPPFRNHMIRQRVDRHGDIFPLDPPSVLPALQISANEIGVIKPGPVKKWLAAKKEWDSKFAREKRRVQKQRIKEMAQGYQGFGDDEVPPPSALAGRRGRSMPKEQKHGRSWGMSLWAIWGSKHDENTMEREEKADKQPETVVATGDGISDPKKAGKRPNQTSRSRSRRRAVSYDGGTADDNDDVDADTSSTELLHRRKQQDQTSNSADRTTDSVEPTPLTVTHSPKSITFSDEQSPSMDSALVNGKSQNRPAADGKLFPFKLAKSLGDEGANPSTVTLKSYAGGVMTPKAGETGKQRGDGDEGGEPVDGGGDAGETGTTRPELERFETAREEV</sequence>
<dbReference type="EMBL" id="CAJPDS010000122">
    <property type="protein sequence ID" value="CAF9938954.1"/>
    <property type="molecule type" value="Genomic_DNA"/>
</dbReference>
<dbReference type="Gene3D" id="3.40.50.1820">
    <property type="entry name" value="alpha/beta hydrolase"/>
    <property type="match status" value="2"/>
</dbReference>
<dbReference type="PANTHER" id="PTHR48081">
    <property type="entry name" value="AB HYDROLASE SUPERFAMILY PROTEIN C4A8.06C"/>
    <property type="match status" value="1"/>
</dbReference>
<reference evidence="4" key="1">
    <citation type="submission" date="2021-03" db="EMBL/GenBank/DDBJ databases">
        <authorList>
            <person name="Tagirdzhanova G."/>
        </authorList>
    </citation>
    <scope>NUCLEOTIDE SEQUENCE</scope>
</reference>
<dbReference type="SUPFAM" id="SSF53474">
    <property type="entry name" value="alpha/beta-Hydrolases"/>
    <property type="match status" value="1"/>
</dbReference>
<feature type="region of interest" description="Disordered" evidence="2">
    <location>
        <begin position="684"/>
        <end position="813"/>
    </location>
</feature>
<evidence type="ECO:0000313" key="4">
    <source>
        <dbReference type="EMBL" id="CAF9938954.1"/>
    </source>
</evidence>